<sequence>MDLKGHAHQATDIRHRRAGDGSPLTCHERRNARASKSLCFYYRAAVTAVRADAGREGERWGEDSARAVKTERLTPQTPQVRCGLGAGDDDHHQRGDVILSRWLKVIPGHRIRGFCIARGARGRGKSSACDQLYDAYIAGIPRTQLLVNNTRNGNESDVCV</sequence>
<evidence type="ECO:0000313" key="3">
    <source>
        <dbReference type="Proteomes" id="UP000299102"/>
    </source>
</evidence>
<organism evidence="2 3">
    <name type="scientific">Eumeta variegata</name>
    <name type="common">Bagworm moth</name>
    <name type="synonym">Eumeta japonica</name>
    <dbReference type="NCBI Taxonomy" id="151549"/>
    <lineage>
        <taxon>Eukaryota</taxon>
        <taxon>Metazoa</taxon>
        <taxon>Ecdysozoa</taxon>
        <taxon>Arthropoda</taxon>
        <taxon>Hexapoda</taxon>
        <taxon>Insecta</taxon>
        <taxon>Pterygota</taxon>
        <taxon>Neoptera</taxon>
        <taxon>Endopterygota</taxon>
        <taxon>Lepidoptera</taxon>
        <taxon>Glossata</taxon>
        <taxon>Ditrysia</taxon>
        <taxon>Tineoidea</taxon>
        <taxon>Psychidae</taxon>
        <taxon>Oiketicinae</taxon>
        <taxon>Eumeta</taxon>
    </lineage>
</organism>
<name>A0A4C1WEI7_EUMVA</name>
<gene>
    <name evidence="2" type="ORF">EVAR_27980_1</name>
</gene>
<comment type="caution">
    <text evidence="2">The sequence shown here is derived from an EMBL/GenBank/DDBJ whole genome shotgun (WGS) entry which is preliminary data.</text>
</comment>
<evidence type="ECO:0000313" key="2">
    <source>
        <dbReference type="EMBL" id="GBP48594.1"/>
    </source>
</evidence>
<protein>
    <submittedName>
        <fullName evidence="2">Uncharacterized protein</fullName>
    </submittedName>
</protein>
<keyword evidence="3" id="KW-1185">Reference proteome</keyword>
<dbReference type="AlphaFoldDB" id="A0A4C1WEI7"/>
<feature type="compositionally biased region" description="Basic and acidic residues" evidence="1">
    <location>
        <begin position="1"/>
        <end position="13"/>
    </location>
</feature>
<proteinExistence type="predicted"/>
<reference evidence="2 3" key="1">
    <citation type="journal article" date="2019" name="Commun. Biol.">
        <title>The bagworm genome reveals a unique fibroin gene that provides high tensile strength.</title>
        <authorList>
            <person name="Kono N."/>
            <person name="Nakamura H."/>
            <person name="Ohtoshi R."/>
            <person name="Tomita M."/>
            <person name="Numata K."/>
            <person name="Arakawa K."/>
        </authorList>
    </citation>
    <scope>NUCLEOTIDE SEQUENCE [LARGE SCALE GENOMIC DNA]</scope>
</reference>
<feature type="region of interest" description="Disordered" evidence="1">
    <location>
        <begin position="1"/>
        <end position="26"/>
    </location>
</feature>
<dbReference type="Proteomes" id="UP000299102">
    <property type="component" value="Unassembled WGS sequence"/>
</dbReference>
<evidence type="ECO:0000256" key="1">
    <source>
        <dbReference type="SAM" id="MobiDB-lite"/>
    </source>
</evidence>
<dbReference type="EMBL" id="BGZK01000527">
    <property type="protein sequence ID" value="GBP48594.1"/>
    <property type="molecule type" value="Genomic_DNA"/>
</dbReference>
<accession>A0A4C1WEI7</accession>